<keyword evidence="2" id="KW-1185">Reference proteome</keyword>
<keyword evidence="1" id="KW-0472">Membrane</keyword>
<protein>
    <submittedName>
        <fullName evidence="3">Uncharacterized protein</fullName>
    </submittedName>
</protein>
<proteinExistence type="predicted"/>
<name>A0A5S6QAU3_TRIMR</name>
<dbReference type="Proteomes" id="UP000046395">
    <property type="component" value="Unassembled WGS sequence"/>
</dbReference>
<evidence type="ECO:0000256" key="1">
    <source>
        <dbReference type="SAM" id="Phobius"/>
    </source>
</evidence>
<feature type="transmembrane region" description="Helical" evidence="1">
    <location>
        <begin position="12"/>
        <end position="34"/>
    </location>
</feature>
<dbReference type="AlphaFoldDB" id="A0A5S6QAU3"/>
<sequence length="186" mass="21290">MNANGTRQYEPLFVLGAHMSIGNGYAWDLWTYIWKQTAEINLVAGILLLQIAIPIGYLITFGDCTVRKTLNRVLKHINCITTVLEINGMILNAHCLETCRLPKKEMFAVVSEQQRQRMWIMQKNMELYPAKISAEALSIFMEKSTFPLQGYWLYWELAGKVVCPAMPDEIVENTLSILSDRQMPTT</sequence>
<feature type="transmembrane region" description="Helical" evidence="1">
    <location>
        <begin position="40"/>
        <end position="62"/>
    </location>
</feature>
<dbReference type="WBParaSite" id="TMUE_1000004082.1">
    <property type="protein sequence ID" value="TMUE_1000004082.1"/>
    <property type="gene ID" value="WBGene00288363"/>
</dbReference>
<reference evidence="3" key="1">
    <citation type="submission" date="2019-12" db="UniProtKB">
        <authorList>
            <consortium name="WormBaseParasite"/>
        </authorList>
    </citation>
    <scope>IDENTIFICATION</scope>
</reference>
<keyword evidence="1" id="KW-1133">Transmembrane helix</keyword>
<organism evidence="2 3">
    <name type="scientific">Trichuris muris</name>
    <name type="common">Mouse whipworm</name>
    <dbReference type="NCBI Taxonomy" id="70415"/>
    <lineage>
        <taxon>Eukaryota</taxon>
        <taxon>Metazoa</taxon>
        <taxon>Ecdysozoa</taxon>
        <taxon>Nematoda</taxon>
        <taxon>Enoplea</taxon>
        <taxon>Dorylaimia</taxon>
        <taxon>Trichinellida</taxon>
        <taxon>Trichuridae</taxon>
        <taxon>Trichuris</taxon>
    </lineage>
</organism>
<evidence type="ECO:0000313" key="2">
    <source>
        <dbReference type="Proteomes" id="UP000046395"/>
    </source>
</evidence>
<keyword evidence="1" id="KW-0812">Transmembrane</keyword>
<accession>A0A5S6QAU3</accession>
<evidence type="ECO:0000313" key="3">
    <source>
        <dbReference type="WBParaSite" id="TMUE_1000004082.1"/>
    </source>
</evidence>